<dbReference type="PANTHER" id="PTHR43768">
    <property type="entry name" value="TREHALOSE 6-PHOSPHATE PHOSPHATASE"/>
    <property type="match status" value="1"/>
</dbReference>
<proteinExistence type="inferred from homology"/>
<evidence type="ECO:0000256" key="1">
    <source>
        <dbReference type="ARBA" id="ARBA00000500"/>
    </source>
</evidence>
<dbReference type="CDD" id="cd01627">
    <property type="entry name" value="HAD_TPP"/>
    <property type="match status" value="1"/>
</dbReference>
<keyword evidence="10" id="KW-1185">Reference proteome</keyword>
<evidence type="ECO:0000256" key="8">
    <source>
        <dbReference type="SAM" id="MobiDB-lite"/>
    </source>
</evidence>
<evidence type="ECO:0000256" key="2">
    <source>
        <dbReference type="ARBA" id="ARBA00001968"/>
    </source>
</evidence>
<comment type="catalytic activity">
    <reaction evidence="1 7">
        <text>alpha,alpha-trehalose 6-phosphate + H2O = alpha,alpha-trehalose + phosphate</text>
        <dbReference type="Rhea" id="RHEA:23420"/>
        <dbReference type="ChEBI" id="CHEBI:15377"/>
        <dbReference type="ChEBI" id="CHEBI:16551"/>
        <dbReference type="ChEBI" id="CHEBI:43474"/>
        <dbReference type="ChEBI" id="CHEBI:58429"/>
        <dbReference type="EC" id="3.1.3.12"/>
    </reaction>
</comment>
<dbReference type="NCBIfam" id="TIGR01484">
    <property type="entry name" value="HAD-SF-IIB"/>
    <property type="match status" value="1"/>
</dbReference>
<evidence type="ECO:0000256" key="4">
    <source>
        <dbReference type="ARBA" id="ARBA00008770"/>
    </source>
</evidence>
<dbReference type="PANTHER" id="PTHR43768:SF24">
    <property type="entry name" value="TREHALOSE 6-PHOSPHATE PHOSPHATASE"/>
    <property type="match status" value="1"/>
</dbReference>
<comment type="similarity">
    <text evidence="4 7">Belongs to the trehalose phosphatase family.</text>
</comment>
<dbReference type="EC" id="3.1.3.12" evidence="7"/>
<gene>
    <name evidence="9" type="ORF">P3X46_030482</name>
</gene>
<comment type="cofactor">
    <cofactor evidence="2 7">
        <name>a divalent metal cation</name>
        <dbReference type="ChEBI" id="CHEBI:60240"/>
    </cofactor>
</comment>
<dbReference type="SUPFAM" id="SSF56784">
    <property type="entry name" value="HAD-like"/>
    <property type="match status" value="1"/>
</dbReference>
<dbReference type="Proteomes" id="UP001174677">
    <property type="component" value="Chromosome 17"/>
</dbReference>
<dbReference type="InterPro" id="IPR023214">
    <property type="entry name" value="HAD_sf"/>
</dbReference>
<feature type="region of interest" description="Disordered" evidence="8">
    <location>
        <begin position="1"/>
        <end position="21"/>
    </location>
</feature>
<evidence type="ECO:0000313" key="10">
    <source>
        <dbReference type="Proteomes" id="UP001174677"/>
    </source>
</evidence>
<dbReference type="InterPro" id="IPR036412">
    <property type="entry name" value="HAD-like_sf"/>
</dbReference>
<dbReference type="Gene3D" id="3.40.50.1000">
    <property type="entry name" value="HAD superfamily/HAD-like"/>
    <property type="match status" value="2"/>
</dbReference>
<sequence>MGIQRSSTNKPKMQPGNDRSTSIRASNVISHLIEGGPISIDDASYDTWVVEHPSALGSFDQMMRAAKGKKIAVFLDYDGTLAPIVDNPDLAFMSDEMRAAVREVAKYFPTAIISGRSRDKVKEFVQLSNVFYAGSHGMDILAPPRPVKSCDGKHHTVALDKKGNEVLFQPAKKFLPAIQKMRTALKEKVMKIQGARVEDNRFCISVHFRQVREEDYEILEKKVKSVLEHYPEFHLSWGKKVMEIRPSIEWDKGNALEYLLDTLGLGNSNDVLPVYIGDDRTDEDAFKVMLRRGQGYPIIVTSSPKDTKASFSLRDPSEVLTFLLRLARWRKSSSSSRLLAQIWGVSD</sequence>
<dbReference type="InterPro" id="IPR044651">
    <property type="entry name" value="OTSB-like"/>
</dbReference>
<evidence type="ECO:0000313" key="9">
    <source>
        <dbReference type="EMBL" id="KAJ9139778.1"/>
    </source>
</evidence>
<dbReference type="EMBL" id="JARPOI010000017">
    <property type="protein sequence ID" value="KAJ9139778.1"/>
    <property type="molecule type" value="Genomic_DNA"/>
</dbReference>
<dbReference type="Pfam" id="PF02358">
    <property type="entry name" value="Trehalose_PPase"/>
    <property type="match status" value="1"/>
</dbReference>
<evidence type="ECO:0000256" key="5">
    <source>
        <dbReference type="ARBA" id="ARBA00022801"/>
    </source>
</evidence>
<protein>
    <recommendedName>
        <fullName evidence="7">Trehalose 6-phosphate phosphatase</fullName>
        <ecNumber evidence="7">3.1.3.12</ecNumber>
    </recommendedName>
</protein>
<evidence type="ECO:0000256" key="7">
    <source>
        <dbReference type="RuleBase" id="RU361117"/>
    </source>
</evidence>
<keyword evidence="5 7" id="KW-0378">Hydrolase</keyword>
<name>A0ABQ9KHC5_HEVBR</name>
<comment type="function">
    <text evidence="6">Removes the phosphate from trehalose 6-phosphate to produce free trehalose. Trehalose accumulation in plant may improve abiotic stress tolerance.</text>
</comment>
<dbReference type="InterPro" id="IPR006379">
    <property type="entry name" value="HAD-SF_hydro_IIB"/>
</dbReference>
<comment type="caution">
    <text evidence="9">The sequence shown here is derived from an EMBL/GenBank/DDBJ whole genome shotgun (WGS) entry which is preliminary data.</text>
</comment>
<evidence type="ECO:0000256" key="3">
    <source>
        <dbReference type="ARBA" id="ARBA00005199"/>
    </source>
</evidence>
<organism evidence="9 10">
    <name type="scientific">Hevea brasiliensis</name>
    <name type="common">Para rubber tree</name>
    <name type="synonym">Siphonia brasiliensis</name>
    <dbReference type="NCBI Taxonomy" id="3981"/>
    <lineage>
        <taxon>Eukaryota</taxon>
        <taxon>Viridiplantae</taxon>
        <taxon>Streptophyta</taxon>
        <taxon>Embryophyta</taxon>
        <taxon>Tracheophyta</taxon>
        <taxon>Spermatophyta</taxon>
        <taxon>Magnoliopsida</taxon>
        <taxon>eudicotyledons</taxon>
        <taxon>Gunneridae</taxon>
        <taxon>Pentapetalae</taxon>
        <taxon>rosids</taxon>
        <taxon>fabids</taxon>
        <taxon>Malpighiales</taxon>
        <taxon>Euphorbiaceae</taxon>
        <taxon>Crotonoideae</taxon>
        <taxon>Micrandreae</taxon>
        <taxon>Hevea</taxon>
    </lineage>
</organism>
<evidence type="ECO:0000256" key="6">
    <source>
        <dbReference type="ARBA" id="ARBA00025274"/>
    </source>
</evidence>
<reference evidence="9" key="1">
    <citation type="journal article" date="2023" name="Plant Biotechnol. J.">
        <title>Chromosome-level wild Hevea brasiliensis genome provides new tools for genomic-assisted breeding and valuable loci to elevate rubber yield.</title>
        <authorList>
            <person name="Cheng H."/>
            <person name="Song X."/>
            <person name="Hu Y."/>
            <person name="Wu T."/>
            <person name="Yang Q."/>
            <person name="An Z."/>
            <person name="Feng S."/>
            <person name="Deng Z."/>
            <person name="Wu W."/>
            <person name="Zeng X."/>
            <person name="Tu M."/>
            <person name="Wang X."/>
            <person name="Huang H."/>
        </authorList>
    </citation>
    <scope>NUCLEOTIDE SEQUENCE</scope>
    <source>
        <strain evidence="9">MT/VB/25A 57/8</strain>
    </source>
</reference>
<dbReference type="NCBIfam" id="TIGR00685">
    <property type="entry name" value="T6PP"/>
    <property type="match status" value="1"/>
</dbReference>
<comment type="pathway">
    <text evidence="3 7">Glycan biosynthesis; trehalose biosynthesis.</text>
</comment>
<dbReference type="InterPro" id="IPR003337">
    <property type="entry name" value="Trehalose_PPase"/>
</dbReference>
<accession>A0ABQ9KHC5</accession>